<evidence type="ECO:0000313" key="2">
    <source>
        <dbReference type="EMBL" id="KAE8266939.1"/>
    </source>
</evidence>
<feature type="compositionally biased region" description="Polar residues" evidence="1">
    <location>
        <begin position="38"/>
        <end position="51"/>
    </location>
</feature>
<dbReference type="Proteomes" id="UP000078113">
    <property type="component" value="Unassembled WGS sequence"/>
</dbReference>
<evidence type="ECO:0000313" key="3">
    <source>
        <dbReference type="Proteomes" id="UP000078113"/>
    </source>
</evidence>
<dbReference type="AlphaFoldDB" id="A0A8X7T3C9"/>
<feature type="region of interest" description="Disordered" evidence="1">
    <location>
        <begin position="1"/>
        <end position="93"/>
    </location>
</feature>
<organism evidence="2 3">
    <name type="scientific">Tilletia walkeri</name>
    <dbReference type="NCBI Taxonomy" id="117179"/>
    <lineage>
        <taxon>Eukaryota</taxon>
        <taxon>Fungi</taxon>
        <taxon>Dikarya</taxon>
        <taxon>Basidiomycota</taxon>
        <taxon>Ustilaginomycotina</taxon>
        <taxon>Exobasidiomycetes</taxon>
        <taxon>Tilletiales</taxon>
        <taxon>Tilletiaceae</taxon>
        <taxon>Tilletia</taxon>
    </lineage>
</organism>
<sequence length="196" mass="19955">MPPAFQPQARPPFGSPSSSSSAMAGTTATGLTPLIGASNNNLPTPSSQQPSHAAGSSIRGGSAQGTAVASGAGLSAGAGSGTSALPDPSRGLNTLVQETLPMLEHAGMRYFDLTESGDGEGAMLSGSIQESSQSFDSALSSALRLLDEYGLARMPLLPEPAPGTSAELVEDVQVEFEKRERLREGASLVQSVLKQQ</sequence>
<reference evidence="2" key="2">
    <citation type="journal article" date="2019" name="IMA Fungus">
        <title>Genome sequencing and comparison of five Tilletia species to identify candidate genes for the detection of regulated species infecting wheat.</title>
        <authorList>
            <person name="Nguyen H.D.T."/>
            <person name="Sultana T."/>
            <person name="Kesanakurti P."/>
            <person name="Hambleton S."/>
        </authorList>
    </citation>
    <scope>NUCLEOTIDE SEQUENCE</scope>
    <source>
        <strain evidence="2">DAOMC 236422</strain>
    </source>
</reference>
<evidence type="ECO:0000256" key="1">
    <source>
        <dbReference type="SAM" id="MobiDB-lite"/>
    </source>
</evidence>
<accession>A0A8X7T3C9</accession>
<dbReference type="EMBL" id="LWDG02000277">
    <property type="protein sequence ID" value="KAE8266939.1"/>
    <property type="molecule type" value="Genomic_DNA"/>
</dbReference>
<keyword evidence="3" id="KW-1185">Reference proteome</keyword>
<feature type="compositionally biased region" description="Pro residues" evidence="1">
    <location>
        <begin position="1"/>
        <end position="14"/>
    </location>
</feature>
<comment type="caution">
    <text evidence="2">The sequence shown here is derived from an EMBL/GenBank/DDBJ whole genome shotgun (WGS) entry which is preliminary data.</text>
</comment>
<name>A0A8X7T3C9_9BASI</name>
<proteinExistence type="predicted"/>
<reference evidence="2" key="1">
    <citation type="submission" date="2016-04" db="EMBL/GenBank/DDBJ databases">
        <authorList>
            <person name="Nguyen H.D."/>
            <person name="Samba Siva P."/>
            <person name="Cullis J."/>
            <person name="Levesque C.A."/>
            <person name="Hambleton S."/>
        </authorList>
    </citation>
    <scope>NUCLEOTIDE SEQUENCE</scope>
    <source>
        <strain evidence="2">DAOMC 236422</strain>
    </source>
</reference>
<protein>
    <submittedName>
        <fullName evidence="2">Uncharacterized protein</fullName>
    </submittedName>
</protein>
<gene>
    <name evidence="2" type="ORF">A4X09_0g5409</name>
</gene>
<feature type="compositionally biased region" description="Low complexity" evidence="1">
    <location>
        <begin position="15"/>
        <end position="37"/>
    </location>
</feature>